<gene>
    <name evidence="3" type="primary">LOC100824956</name>
    <name evidence="2" type="ORF">BRADI_1g44577v3</name>
</gene>
<dbReference type="OrthoDB" id="1899337at2759"/>
<dbReference type="Pfam" id="PF14929">
    <property type="entry name" value="TAF1_subA"/>
    <property type="match status" value="1"/>
</dbReference>
<dbReference type="GO" id="GO:0000120">
    <property type="term" value="C:RNA polymerase I transcription regulator complex"/>
    <property type="evidence" value="ECO:0007669"/>
    <property type="project" value="InterPro"/>
</dbReference>
<name>I1GZD2_BRADI</name>
<sequence length="757" mass="84848">MAGPTLPSPSLSAFTPVKKEHEADVAAAAAAHAPRPPPHEKRHHDRLPITPTQQILTPQTTPSGSLRTDSFTVKRGGEPALTPKTVPTSIKRDPDADAESGNHAEWKNLRTPPHKKRRGDLSLVASTQPLFSPTTSQSDNSRAQSFTVQRDGELDLTPKIASTIIKCEPDVDAGKDSVGKVVRRRHPDPHSRPKVAHAPTLWVNRGRLGHLLHDLARAHKWHDAAGVFSALLPGILQPDSFGEAHRIFVDAMEIHRRLAEDSGIQLGGRSRYYLRTLKVFDVWMRRLIWLPTSAKKHLVKLELAMFHLSQGKIGDAYNLTKSLIAMDGLQTEPTLNLIHGLISYDKWYSGLPKDMQLEGFDIYNEACTISVESNGFGENRLQDSSNDNCSIDVDDASLPSCSSQSSINIENIDKKWKISKKPGFLHPVKENDSVGSQVNEEVVDTDFRSVFFNTSDSPTCGLEKSLLPLRLKCAPDTSNDSFDSYWKYKSTTNSCYEEAVKCLRLALHSSPPVMSALLPLIQILLLGDKLKDALVELEETCRSSTTALPFRLRGRLLEYFDQNQVSTISCCYEEALRRDPTCGHSVERLIEMHRKGYYNSVQLLEAIALHLDSVNGKPFIWEELVSCFLRLFSHRTADYEDCISCNIQGDTAIAAFSSMSSVFFEQHKRESWKLRCRWWMNHHFSQSIYTSETLKGDCKLLASKAACATHLFGPRFKYVGAVNNYLFEQKAKDELQFLSRNMGNSVKLLQSLEKLTP</sequence>
<evidence type="ECO:0000313" key="3">
    <source>
        <dbReference type="EnsemblPlants" id="KQK18768"/>
    </source>
</evidence>
<proteinExistence type="predicted"/>
<dbReference type="eggNOG" id="ENOG502QQ18">
    <property type="taxonomic scope" value="Eukaryota"/>
</dbReference>
<dbReference type="STRING" id="15368.I1GZD2"/>
<accession>I1GZD2</accession>
<dbReference type="OMA" id="KAACACH"/>
<dbReference type="PANTHER" id="PTHR36720">
    <property type="entry name" value="TAF RNA POLYMERASE I SUBUNIT A"/>
    <property type="match status" value="1"/>
</dbReference>
<organism evidence="2">
    <name type="scientific">Brachypodium distachyon</name>
    <name type="common">Purple false brome</name>
    <name type="synonym">Trachynia distachya</name>
    <dbReference type="NCBI Taxonomy" id="15368"/>
    <lineage>
        <taxon>Eukaryota</taxon>
        <taxon>Viridiplantae</taxon>
        <taxon>Streptophyta</taxon>
        <taxon>Embryophyta</taxon>
        <taxon>Tracheophyta</taxon>
        <taxon>Spermatophyta</taxon>
        <taxon>Magnoliopsida</taxon>
        <taxon>Liliopsida</taxon>
        <taxon>Poales</taxon>
        <taxon>Poaceae</taxon>
        <taxon>BOP clade</taxon>
        <taxon>Pooideae</taxon>
        <taxon>Stipodae</taxon>
        <taxon>Brachypodieae</taxon>
        <taxon>Brachypodium</taxon>
    </lineage>
</organism>
<protein>
    <submittedName>
        <fullName evidence="2 3">Uncharacterized protein</fullName>
    </submittedName>
</protein>
<dbReference type="HOGENOM" id="CLU_021774_0_0_1"/>
<dbReference type="AlphaFoldDB" id="I1GZD2"/>
<dbReference type="Gramene" id="KQK18768">
    <property type="protein sequence ID" value="KQK18768"/>
    <property type="gene ID" value="BRADI_1g44577v3"/>
</dbReference>
<evidence type="ECO:0000256" key="1">
    <source>
        <dbReference type="SAM" id="MobiDB-lite"/>
    </source>
</evidence>
<feature type="compositionally biased region" description="Basic and acidic residues" evidence="1">
    <location>
        <begin position="90"/>
        <end position="108"/>
    </location>
</feature>
<dbReference type="InterPro" id="IPR039495">
    <property type="entry name" value="TAF1A"/>
</dbReference>
<evidence type="ECO:0000313" key="2">
    <source>
        <dbReference type="EMBL" id="KQK18768.1"/>
    </source>
</evidence>
<dbReference type="GeneID" id="100824956"/>
<feature type="region of interest" description="Disordered" evidence="1">
    <location>
        <begin position="1"/>
        <end position="117"/>
    </location>
</feature>
<dbReference type="EnsemblPlants" id="KQK18768">
    <property type="protein sequence ID" value="KQK18768"/>
    <property type="gene ID" value="BRADI_1g44577v3"/>
</dbReference>
<feature type="compositionally biased region" description="Low complexity" evidence="1">
    <location>
        <begin position="48"/>
        <end position="62"/>
    </location>
</feature>
<dbReference type="GO" id="GO:0006360">
    <property type="term" value="P:transcription by RNA polymerase I"/>
    <property type="evidence" value="ECO:0007669"/>
    <property type="project" value="InterPro"/>
</dbReference>
<reference evidence="2 3" key="1">
    <citation type="journal article" date="2010" name="Nature">
        <title>Genome sequencing and analysis of the model grass Brachypodium distachyon.</title>
        <authorList>
            <consortium name="International Brachypodium Initiative"/>
        </authorList>
    </citation>
    <scope>NUCLEOTIDE SEQUENCE [LARGE SCALE GENOMIC DNA]</scope>
    <source>
        <strain evidence="2">Bd21</strain>
        <strain evidence="3">cv. Bd21</strain>
    </source>
</reference>
<dbReference type="PANTHER" id="PTHR36720:SF1">
    <property type="entry name" value="TAF RNA POLYMERASE I SUBUNIT A"/>
    <property type="match status" value="1"/>
</dbReference>
<reference evidence="3" key="3">
    <citation type="submission" date="2018-08" db="UniProtKB">
        <authorList>
            <consortium name="EnsemblPlants"/>
        </authorList>
    </citation>
    <scope>IDENTIFICATION</scope>
    <source>
        <strain evidence="3">cv. Bd21</strain>
    </source>
</reference>
<dbReference type="ExpressionAtlas" id="I1GZD2">
    <property type="expression patterns" value="baseline"/>
</dbReference>
<dbReference type="Proteomes" id="UP000008810">
    <property type="component" value="Chromosome 1"/>
</dbReference>
<dbReference type="KEGG" id="bdi:100824956"/>
<dbReference type="EMBL" id="CM000880">
    <property type="protein sequence ID" value="KQK18768.1"/>
    <property type="molecule type" value="Genomic_DNA"/>
</dbReference>
<evidence type="ECO:0000313" key="4">
    <source>
        <dbReference type="Proteomes" id="UP000008810"/>
    </source>
</evidence>
<keyword evidence="4" id="KW-1185">Reference proteome</keyword>
<dbReference type="RefSeq" id="XP_003560859.1">
    <property type="nucleotide sequence ID" value="XM_003560811.4"/>
</dbReference>
<reference evidence="2" key="2">
    <citation type="submission" date="2017-06" db="EMBL/GenBank/DDBJ databases">
        <title>WGS assembly of Brachypodium distachyon.</title>
        <authorList>
            <consortium name="The International Brachypodium Initiative"/>
            <person name="Lucas S."/>
            <person name="Harmon-Smith M."/>
            <person name="Lail K."/>
            <person name="Tice H."/>
            <person name="Grimwood J."/>
            <person name="Bruce D."/>
            <person name="Barry K."/>
            <person name="Shu S."/>
            <person name="Lindquist E."/>
            <person name="Wang M."/>
            <person name="Pitluck S."/>
            <person name="Vogel J.P."/>
            <person name="Garvin D.F."/>
            <person name="Mockler T.C."/>
            <person name="Schmutz J."/>
            <person name="Rokhsar D."/>
            <person name="Bevan M.W."/>
        </authorList>
    </citation>
    <scope>NUCLEOTIDE SEQUENCE</scope>
    <source>
        <strain evidence="2">Bd21</strain>
    </source>
</reference>